<feature type="transmembrane region" description="Helical" evidence="1">
    <location>
        <begin position="12"/>
        <end position="30"/>
    </location>
</feature>
<reference evidence="2" key="2">
    <citation type="journal article" date="2015" name="ISME J.">
        <title>A new class of marine Euryarchaeota group II from the Mediterranean deep chlorophyll maximum.</title>
        <authorList>
            <person name="Martin-Cuadrado A.B."/>
            <person name="Garcia-Heredia I."/>
            <person name="Molto A.G."/>
            <person name="Lopez-Ubeda R."/>
            <person name="Kimes N."/>
            <person name="Lopez-Garcia P."/>
            <person name="Moreira D."/>
            <person name="Rodriguez-Valera F."/>
        </authorList>
    </citation>
    <scope>NUCLEOTIDE SEQUENCE</scope>
</reference>
<feature type="transmembrane region" description="Helical" evidence="1">
    <location>
        <begin position="104"/>
        <end position="123"/>
    </location>
</feature>
<proteinExistence type="predicted"/>
<keyword evidence="1" id="KW-0472">Membrane</keyword>
<dbReference type="InterPro" id="IPR046487">
    <property type="entry name" value="DUF6580"/>
</dbReference>
<keyword evidence="1" id="KW-1133">Transmembrane helix</keyword>
<feature type="transmembrane region" description="Helical" evidence="1">
    <location>
        <begin position="135"/>
        <end position="153"/>
    </location>
</feature>
<accession>A0A1B1T9N6</accession>
<dbReference type="Pfam" id="PF20221">
    <property type="entry name" value="DUF6580"/>
    <property type="match status" value="1"/>
</dbReference>
<reference evidence="2" key="1">
    <citation type="submission" date="2014-11" db="EMBL/GenBank/DDBJ databases">
        <authorList>
            <person name="Zhu J."/>
            <person name="Qi W."/>
            <person name="Song R."/>
        </authorList>
    </citation>
    <scope>NUCLEOTIDE SEQUENCE</scope>
</reference>
<evidence type="ECO:0000256" key="1">
    <source>
        <dbReference type="SAM" id="Phobius"/>
    </source>
</evidence>
<evidence type="ECO:0008006" key="3">
    <source>
        <dbReference type="Google" id="ProtNLM"/>
    </source>
</evidence>
<name>A0A1B1T9N6_9ARCH</name>
<dbReference type="EMBL" id="KP211808">
    <property type="protein sequence ID" value="ANV78975.1"/>
    <property type="molecule type" value="Genomic_DNA"/>
</dbReference>
<dbReference type="Gene3D" id="1.10.1760.20">
    <property type="match status" value="1"/>
</dbReference>
<organism evidence="2">
    <name type="scientific">uncultured Poseidoniia archaeon</name>
    <dbReference type="NCBI Taxonomy" id="1697135"/>
    <lineage>
        <taxon>Archaea</taxon>
        <taxon>Methanobacteriati</taxon>
        <taxon>Thermoplasmatota</taxon>
        <taxon>Candidatus Poseidoniia</taxon>
        <taxon>environmental samples</taxon>
    </lineage>
</organism>
<feature type="transmembrane region" description="Helical" evidence="1">
    <location>
        <begin position="42"/>
        <end position="59"/>
    </location>
</feature>
<evidence type="ECO:0000313" key="2">
    <source>
        <dbReference type="EMBL" id="ANV78975.1"/>
    </source>
</evidence>
<protein>
    <recommendedName>
        <fullName evidence="3">ECF transporter S component</fullName>
    </recommendedName>
</protein>
<sequence>MIDAHAVDLGPYGLLLVNLALLSMIGWALWKTEKNISSQSDMIVLGLLGIFAVSGRILLEPIPNVQPVTVIVLMSGIYFGFTRSIILATSVALVSNIFLGHGLWTLYQAFGWSLIGLIGSLLSDKLHSKNITSNTPLMIIAALSGFIFDWTVSLSVLHTLGPDLLLLYLFSGIPFDLLHAAGNMFFVAWLASPLSEIMTRHVTVKKPSAVKELVQNRI</sequence>
<feature type="transmembrane region" description="Helical" evidence="1">
    <location>
        <begin position="71"/>
        <end position="98"/>
    </location>
</feature>
<keyword evidence="1" id="KW-0812">Transmembrane</keyword>
<dbReference type="AlphaFoldDB" id="A0A1B1T9N6"/>
<feature type="transmembrane region" description="Helical" evidence="1">
    <location>
        <begin position="165"/>
        <end position="191"/>
    </location>
</feature>